<comment type="caution">
    <text evidence="3">The sequence shown here is derived from an EMBL/GenBank/DDBJ whole genome shotgun (WGS) entry which is preliminary data.</text>
</comment>
<reference evidence="4" key="1">
    <citation type="journal article" date="2019" name="Int. J. Syst. Evol. Microbiol.">
        <title>The Global Catalogue of Microorganisms (GCM) 10K type strain sequencing project: providing services to taxonomists for standard genome sequencing and annotation.</title>
        <authorList>
            <consortium name="The Broad Institute Genomics Platform"/>
            <consortium name="The Broad Institute Genome Sequencing Center for Infectious Disease"/>
            <person name="Wu L."/>
            <person name="Ma J."/>
        </authorList>
    </citation>
    <scope>NUCLEOTIDE SEQUENCE [LARGE SCALE GENOMIC DNA]</scope>
    <source>
        <strain evidence="4">CECT 7131</strain>
    </source>
</reference>
<evidence type="ECO:0000313" key="3">
    <source>
        <dbReference type="EMBL" id="MDN3566208.1"/>
    </source>
</evidence>
<protein>
    <submittedName>
        <fullName evidence="3">Uncharacterized protein</fullName>
    </submittedName>
</protein>
<accession>A0ABT8A997</accession>
<name>A0ABT8A997_9PROT</name>
<sequence>MHRLLIALCGMVFVAAPLAAQAADRTGGRQQQVQARPAAHQAAAPRRSPAQAVTAQAQAQVQRSAPMRAQLGTVRDQRAASASGIACTGRKGNAQCRAPRMVWTEGLSPAAGIQANECPDGTMATLARGHDDIIRCMPI</sequence>
<feature type="compositionally biased region" description="Low complexity" evidence="1">
    <location>
        <begin position="27"/>
        <end position="62"/>
    </location>
</feature>
<keyword evidence="4" id="KW-1185">Reference proteome</keyword>
<dbReference type="Proteomes" id="UP001529369">
    <property type="component" value="Unassembled WGS sequence"/>
</dbReference>
<feature type="chain" id="PRO_5045804468" evidence="2">
    <location>
        <begin position="23"/>
        <end position="139"/>
    </location>
</feature>
<feature type="signal peptide" evidence="2">
    <location>
        <begin position="1"/>
        <end position="22"/>
    </location>
</feature>
<organism evidence="3 4">
    <name type="scientific">Paeniroseomonas aquatica</name>
    <dbReference type="NCBI Taxonomy" id="373043"/>
    <lineage>
        <taxon>Bacteria</taxon>
        <taxon>Pseudomonadati</taxon>
        <taxon>Pseudomonadota</taxon>
        <taxon>Alphaproteobacteria</taxon>
        <taxon>Acetobacterales</taxon>
        <taxon>Acetobacteraceae</taxon>
        <taxon>Paeniroseomonas</taxon>
    </lineage>
</organism>
<evidence type="ECO:0000256" key="1">
    <source>
        <dbReference type="SAM" id="MobiDB-lite"/>
    </source>
</evidence>
<dbReference type="EMBL" id="JAUFPN010000167">
    <property type="protein sequence ID" value="MDN3566208.1"/>
    <property type="molecule type" value="Genomic_DNA"/>
</dbReference>
<feature type="region of interest" description="Disordered" evidence="1">
    <location>
        <begin position="27"/>
        <end position="65"/>
    </location>
</feature>
<keyword evidence="2" id="KW-0732">Signal</keyword>
<proteinExistence type="predicted"/>
<dbReference type="RefSeq" id="WP_290318110.1">
    <property type="nucleotide sequence ID" value="NZ_JAUFPN010000167.1"/>
</dbReference>
<evidence type="ECO:0000313" key="4">
    <source>
        <dbReference type="Proteomes" id="UP001529369"/>
    </source>
</evidence>
<evidence type="ECO:0000256" key="2">
    <source>
        <dbReference type="SAM" id="SignalP"/>
    </source>
</evidence>
<gene>
    <name evidence="3" type="ORF">QWZ14_17705</name>
</gene>